<keyword evidence="2" id="KW-0812">Transmembrane</keyword>
<name>A0ABP4GC88_9PSEU</name>
<dbReference type="Pfam" id="PF11292">
    <property type="entry name" value="DUF3093"/>
    <property type="match status" value="1"/>
</dbReference>
<evidence type="ECO:0000313" key="4">
    <source>
        <dbReference type="Proteomes" id="UP001500467"/>
    </source>
</evidence>
<dbReference type="Proteomes" id="UP001500467">
    <property type="component" value="Unassembled WGS sequence"/>
</dbReference>
<protein>
    <submittedName>
        <fullName evidence="3">DUF3093 domain-containing protein</fullName>
    </submittedName>
</protein>
<keyword evidence="4" id="KW-1185">Reference proteome</keyword>
<comment type="caution">
    <text evidence="3">The sequence shown here is derived from an EMBL/GenBank/DDBJ whole genome shotgun (WGS) entry which is preliminary data.</text>
</comment>
<gene>
    <name evidence="3" type="ORF">GCM10009675_49390</name>
</gene>
<organism evidence="3 4">
    <name type="scientific">Prauserella alba</name>
    <dbReference type="NCBI Taxonomy" id="176898"/>
    <lineage>
        <taxon>Bacteria</taxon>
        <taxon>Bacillati</taxon>
        <taxon>Actinomycetota</taxon>
        <taxon>Actinomycetes</taxon>
        <taxon>Pseudonocardiales</taxon>
        <taxon>Pseudonocardiaceae</taxon>
        <taxon>Prauserella</taxon>
    </lineage>
</organism>
<dbReference type="EMBL" id="BAAALM010000019">
    <property type="protein sequence ID" value="GAA1220692.1"/>
    <property type="molecule type" value="Genomic_DNA"/>
</dbReference>
<evidence type="ECO:0000256" key="1">
    <source>
        <dbReference type="SAM" id="MobiDB-lite"/>
    </source>
</evidence>
<accession>A0ABP4GC88</accession>
<keyword evidence="2" id="KW-1133">Transmembrane helix</keyword>
<evidence type="ECO:0000256" key="2">
    <source>
        <dbReference type="SAM" id="Phobius"/>
    </source>
</evidence>
<evidence type="ECO:0000313" key="3">
    <source>
        <dbReference type="EMBL" id="GAA1220692.1"/>
    </source>
</evidence>
<feature type="transmembrane region" description="Helical" evidence="2">
    <location>
        <begin position="74"/>
        <end position="94"/>
    </location>
</feature>
<feature type="region of interest" description="Disordered" evidence="1">
    <location>
        <begin position="1"/>
        <end position="33"/>
    </location>
</feature>
<sequence length="200" mass="21899">MSTSARARPDGEDPATGADNAQDNDTGAPGRNAEPGVRFSERLYMAWWCWPLPLIGAALLAAEVHMGYPGVRAWLPYVILLPLAALLLLGFGRLKIRITGGDRPELWVGEAHLPVRHIGAVEVIGTGARRRTLGPELDPAAFVVNRGWIPTLVRVEVTDQDDPTPYWLFSTRHPERVAALLRDIRPPLHPDTPETPSTGN</sequence>
<keyword evidence="2" id="KW-0472">Membrane</keyword>
<dbReference type="InterPro" id="IPR021443">
    <property type="entry name" value="DUF3093"/>
</dbReference>
<feature type="transmembrane region" description="Helical" evidence="2">
    <location>
        <begin position="43"/>
        <end position="62"/>
    </location>
</feature>
<reference evidence="4" key="1">
    <citation type="journal article" date="2019" name="Int. J. Syst. Evol. Microbiol.">
        <title>The Global Catalogue of Microorganisms (GCM) 10K type strain sequencing project: providing services to taxonomists for standard genome sequencing and annotation.</title>
        <authorList>
            <consortium name="The Broad Institute Genomics Platform"/>
            <consortium name="The Broad Institute Genome Sequencing Center for Infectious Disease"/>
            <person name="Wu L."/>
            <person name="Ma J."/>
        </authorList>
    </citation>
    <scope>NUCLEOTIDE SEQUENCE [LARGE SCALE GENOMIC DNA]</scope>
    <source>
        <strain evidence="4">JCM 13022</strain>
    </source>
</reference>
<proteinExistence type="predicted"/>